<name>A0A975P5F1_9RHOB</name>
<accession>A0A975P5F1</accession>
<dbReference type="KEGG" id="gfu:KM031_12670"/>
<evidence type="ECO:0000313" key="5">
    <source>
        <dbReference type="Proteomes" id="UP000679352"/>
    </source>
</evidence>
<dbReference type="InterPro" id="IPR036291">
    <property type="entry name" value="NAD(P)-bd_dom_sf"/>
</dbReference>
<keyword evidence="5" id="KW-1185">Reference proteome</keyword>
<dbReference type="InterPro" id="IPR032095">
    <property type="entry name" value="Sacchrp_dh-like_C"/>
</dbReference>
<keyword evidence="1" id="KW-0560">Oxidoreductase</keyword>
<dbReference type="AlphaFoldDB" id="A0A975P5F1"/>
<dbReference type="EMBL" id="CP076361">
    <property type="protein sequence ID" value="QWK89687.1"/>
    <property type="molecule type" value="Genomic_DNA"/>
</dbReference>
<organism evidence="4 5">
    <name type="scientific">Gemmobacter fulvus</name>
    <dbReference type="NCBI Taxonomy" id="2840474"/>
    <lineage>
        <taxon>Bacteria</taxon>
        <taxon>Pseudomonadati</taxon>
        <taxon>Pseudomonadota</taxon>
        <taxon>Alphaproteobacteria</taxon>
        <taxon>Rhodobacterales</taxon>
        <taxon>Paracoccaceae</taxon>
        <taxon>Gemmobacter</taxon>
    </lineage>
</organism>
<dbReference type="InterPro" id="IPR051168">
    <property type="entry name" value="AASS"/>
</dbReference>
<dbReference type="InterPro" id="IPR005097">
    <property type="entry name" value="Sacchrp_dh_NADP-bd"/>
</dbReference>
<protein>
    <submittedName>
        <fullName evidence="4">Saccharopine dehydrogenase NADP-binding domain-containing protein</fullName>
    </submittedName>
</protein>
<dbReference type="SUPFAM" id="SSF51735">
    <property type="entry name" value="NAD(P)-binding Rossmann-fold domains"/>
    <property type="match status" value="1"/>
</dbReference>
<reference evidence="4" key="1">
    <citation type="submission" date="2021-06" db="EMBL/GenBank/DDBJ databases">
        <title>Direct submission.</title>
        <authorList>
            <person name="Lee C.-S."/>
            <person name="Jin L."/>
        </authorList>
    </citation>
    <scope>NUCLEOTIDE SEQUENCE</scope>
    <source>
        <strain evidence="4">Con5</strain>
    </source>
</reference>
<dbReference type="Pfam" id="PF16653">
    <property type="entry name" value="Sacchrp_dh_C"/>
    <property type="match status" value="1"/>
</dbReference>
<evidence type="ECO:0000259" key="2">
    <source>
        <dbReference type="Pfam" id="PF03435"/>
    </source>
</evidence>
<dbReference type="Proteomes" id="UP000679352">
    <property type="component" value="Chromosome"/>
</dbReference>
<dbReference type="Pfam" id="PF03435">
    <property type="entry name" value="Sacchrp_dh_NADP"/>
    <property type="match status" value="1"/>
</dbReference>
<evidence type="ECO:0000313" key="4">
    <source>
        <dbReference type="EMBL" id="QWK89687.1"/>
    </source>
</evidence>
<dbReference type="RefSeq" id="WP_215506008.1">
    <property type="nucleotide sequence ID" value="NZ_CP076361.1"/>
</dbReference>
<dbReference type="PANTHER" id="PTHR11133">
    <property type="entry name" value="SACCHAROPINE DEHYDROGENASE"/>
    <property type="match status" value="1"/>
</dbReference>
<dbReference type="GO" id="GO:0016491">
    <property type="term" value="F:oxidoreductase activity"/>
    <property type="evidence" value="ECO:0007669"/>
    <property type="project" value="UniProtKB-KW"/>
</dbReference>
<gene>
    <name evidence="4" type="ORF">KM031_12670</name>
</gene>
<dbReference type="SUPFAM" id="SSF55347">
    <property type="entry name" value="Glyceraldehyde-3-phosphate dehydrogenase-like, C-terminal domain"/>
    <property type="match status" value="1"/>
</dbReference>
<feature type="domain" description="Saccharopine dehydrogenase-like C-terminal" evidence="3">
    <location>
        <begin position="117"/>
        <end position="344"/>
    </location>
</feature>
<sequence length="360" mass="39220">MSFNKIAVLGLGKVGHLAAELLAESGFTVTGIDARPVTDAPFATKVVDLTDTAGLAEVLKGQEAVLSCLPYHLNIGVSTVAHGLGLHYFDLTEDVPTTKHIRELAKTSKGLMAPQCGLAPGFVGIVAADLANQFDSVRSIKLRVGALPQNPTGLLGYAFNWSPEGVVNEYLNDCEVIEEGVLKTVSAMEWTEAIYIDGMQLEAFTTSGGLGTMCETYLGKIENLDYKTMRYPGHVQLMNFFFHELLMRENRAEAGRILTNAKPPVDEDVVYVHVAAEGKTGGQLRRKEFVRSYYPIEIGGKSRTAIAWTTSASVVGVIEMVRAGALPQQGFLKQEDIPLKPYLETRTGNYYQIGHRARHA</sequence>
<evidence type="ECO:0000256" key="1">
    <source>
        <dbReference type="ARBA" id="ARBA00023002"/>
    </source>
</evidence>
<evidence type="ECO:0000259" key="3">
    <source>
        <dbReference type="Pfam" id="PF16653"/>
    </source>
</evidence>
<dbReference type="PANTHER" id="PTHR11133:SF22">
    <property type="entry name" value="ALPHA-AMINOADIPIC SEMIALDEHYDE SYNTHASE, MITOCHONDRIAL"/>
    <property type="match status" value="1"/>
</dbReference>
<proteinExistence type="predicted"/>
<dbReference type="Gene3D" id="3.30.360.10">
    <property type="entry name" value="Dihydrodipicolinate Reductase, domain 2"/>
    <property type="match status" value="1"/>
</dbReference>
<dbReference type="Gene3D" id="3.40.50.720">
    <property type="entry name" value="NAD(P)-binding Rossmann-like Domain"/>
    <property type="match status" value="1"/>
</dbReference>
<feature type="domain" description="Saccharopine dehydrogenase NADP binding" evidence="2">
    <location>
        <begin position="6"/>
        <end position="93"/>
    </location>
</feature>